<sequence>MTEFGLRKKVRAHLTHSDNYWSVMTKYLSYSKLKRIMDYVLRFVFKARSNTLHNAEKRWDPASSIEIAEAELRLMKYTQHFFFANGAKRPIPLRMVFFELLVVLRKEKNPLRPTFVPSFACALVQCILGDLSASAFLNAFKRFIDRRGYSMEMFSDNGTNFVGAEKELRTKYEQCMADGRLEAFFANSDII</sequence>
<evidence type="ECO:0000313" key="1">
    <source>
        <dbReference type="EMBL" id="CAD6997290.1"/>
    </source>
</evidence>
<keyword evidence="2" id="KW-1185">Reference proteome</keyword>
<dbReference type="PANTHER" id="PTHR47331:SF5">
    <property type="entry name" value="RIBONUCLEASE H"/>
    <property type="match status" value="1"/>
</dbReference>
<dbReference type="Gene3D" id="3.30.420.10">
    <property type="entry name" value="Ribonuclease H-like superfamily/Ribonuclease H"/>
    <property type="match status" value="1"/>
</dbReference>
<organism evidence="1 2">
    <name type="scientific">Ceratitis capitata</name>
    <name type="common">Mediterranean fruit fly</name>
    <name type="synonym">Tephritis capitata</name>
    <dbReference type="NCBI Taxonomy" id="7213"/>
    <lineage>
        <taxon>Eukaryota</taxon>
        <taxon>Metazoa</taxon>
        <taxon>Ecdysozoa</taxon>
        <taxon>Arthropoda</taxon>
        <taxon>Hexapoda</taxon>
        <taxon>Insecta</taxon>
        <taxon>Pterygota</taxon>
        <taxon>Neoptera</taxon>
        <taxon>Endopterygota</taxon>
        <taxon>Diptera</taxon>
        <taxon>Brachycera</taxon>
        <taxon>Muscomorpha</taxon>
        <taxon>Tephritoidea</taxon>
        <taxon>Tephritidae</taxon>
        <taxon>Ceratitis</taxon>
        <taxon>Ceratitis</taxon>
    </lineage>
</organism>
<protein>
    <submittedName>
        <fullName evidence="1">(Mediterranean fruit fly) hypothetical protein</fullName>
    </submittedName>
</protein>
<name>A0A811UF78_CERCA</name>
<dbReference type="AlphaFoldDB" id="A0A811UF78"/>
<dbReference type="EMBL" id="CAJHJT010000012">
    <property type="protein sequence ID" value="CAD6997290.1"/>
    <property type="molecule type" value="Genomic_DNA"/>
</dbReference>
<dbReference type="PANTHER" id="PTHR47331">
    <property type="entry name" value="PHD-TYPE DOMAIN-CONTAINING PROTEIN"/>
    <property type="match status" value="1"/>
</dbReference>
<comment type="caution">
    <text evidence="1">The sequence shown here is derived from an EMBL/GenBank/DDBJ whole genome shotgun (WGS) entry which is preliminary data.</text>
</comment>
<accession>A0A811UF78</accession>
<dbReference type="Proteomes" id="UP000606786">
    <property type="component" value="Unassembled WGS sequence"/>
</dbReference>
<dbReference type="OrthoDB" id="8065733at2759"/>
<gene>
    <name evidence="1" type="ORF">CCAP1982_LOCUS5923</name>
</gene>
<dbReference type="GO" id="GO:0003676">
    <property type="term" value="F:nucleic acid binding"/>
    <property type="evidence" value="ECO:0007669"/>
    <property type="project" value="InterPro"/>
</dbReference>
<dbReference type="InterPro" id="IPR036397">
    <property type="entry name" value="RNaseH_sf"/>
</dbReference>
<reference evidence="1" key="1">
    <citation type="submission" date="2020-11" db="EMBL/GenBank/DDBJ databases">
        <authorList>
            <person name="Whitehead M."/>
        </authorList>
    </citation>
    <scope>NUCLEOTIDE SEQUENCE</scope>
    <source>
        <strain evidence="1">EGII</strain>
    </source>
</reference>
<proteinExistence type="predicted"/>
<evidence type="ECO:0000313" key="2">
    <source>
        <dbReference type="Proteomes" id="UP000606786"/>
    </source>
</evidence>